<evidence type="ECO:0000259" key="3">
    <source>
        <dbReference type="Pfam" id="PF23666"/>
    </source>
</evidence>
<gene>
    <name evidence="4" type="ORF">RIdsm_02281</name>
</gene>
<dbReference type="Pfam" id="PF13550">
    <property type="entry name" value="Phage-tail_3"/>
    <property type="match status" value="1"/>
</dbReference>
<proteinExistence type="predicted"/>
<dbReference type="InterPro" id="IPR025195">
    <property type="entry name" value="GTA_TIM_dom"/>
</dbReference>
<dbReference type="Gene3D" id="3.20.20.80">
    <property type="entry name" value="Glycosidases"/>
    <property type="match status" value="1"/>
</dbReference>
<dbReference type="OrthoDB" id="8445115at2"/>
<dbReference type="RefSeq" id="WP_057819284.1">
    <property type="nucleotide sequence ID" value="NZ_CP031598.1"/>
</dbReference>
<dbReference type="Proteomes" id="UP000325785">
    <property type="component" value="Chromosome"/>
</dbReference>
<dbReference type="AlphaFoldDB" id="A0A5P3AB87"/>
<dbReference type="Pfam" id="PF23666">
    <property type="entry name" value="Rcc01698_C"/>
    <property type="match status" value="1"/>
</dbReference>
<feature type="domain" description="Rcc01698-like C-terminal" evidence="3">
    <location>
        <begin position="521"/>
        <end position="617"/>
    </location>
</feature>
<sequence length="772" mass="83879">MAHQMPPEGDWRAWVAMGGRGAGKTRAGAEWVRAQVEGAKPLDKGRCRTVALVAETVDQARDVMVFGESGILACSPPDRRPEWQATRRRLVWPNGATAQVFSASEPESLRGPQFDCAWVDEYGCAAIDKGTNQPNKFLDPKSSESAVPHYSNGQQDELIQFQYLRAMAGYWGDPAHNPVSEEYGGPMVDMEHAYAWSWDARPYPFFPNDSERWSEGENYLRGHWITGRMTAWRLASVVEEVCGRAGLDACDTGGLHGHVRGYLVEQVAEPRAALQPLAIRYGFDAVERGGALVFRPRDGLADHVVDVDRVVRDDERDGAIEEVRGSDVELAGRVRLRFIEAGADYDVISEEAVLGVDDASVSTSEIPLAMTRAEGRQTVERWLSESRVATDTVRLTLPRSRLAVGAGDVIALPEEGGQGHFRVDRVEMLAHAQKLEAIRIEPASYRPVLVEPELGPLRGFDAPAPVTPFFLDLPLMTGEEVPQAPHVAVTARPWPGSAAVYVAEGGEDFSLDQILEARTPIGVTENALAPAPSGVFDRGAALRVRMRHGGLQSVGADRFLSGANLCAIGDGSPDGWELFQFRDAALVDVDTYEIGFRLRGQLGTEVEAIWPAGSYIVRLDGTPKQIGLTEGQIGQERHYRVGPASRPVDDPSYVHTVLAFEGAGLRPLSPVHLSVNGAPGSDMAFGWIRRTRIGGDRWETPEVPLGEEAERYVVRVVQSEAVLREEMVSAPVWTYTAAAQGADGLAGAFEVRVAQVSALVGAGRFAALGLVA</sequence>
<dbReference type="InterPro" id="IPR056490">
    <property type="entry name" value="Rcc01698_C"/>
</dbReference>
<evidence type="ECO:0000259" key="1">
    <source>
        <dbReference type="Pfam" id="PF13547"/>
    </source>
</evidence>
<evidence type="ECO:0000313" key="4">
    <source>
        <dbReference type="EMBL" id="QEW26481.1"/>
    </source>
</evidence>
<reference evidence="4 5" key="1">
    <citation type="submission" date="2018-08" db="EMBL/GenBank/DDBJ databases">
        <title>Genetic Globetrotter - A new plasmid hitch-hiking vast phylogenetic and geographic distances.</title>
        <authorList>
            <person name="Vollmers J."/>
            <person name="Petersen J."/>
        </authorList>
    </citation>
    <scope>NUCLEOTIDE SEQUENCE [LARGE SCALE GENOMIC DNA]</scope>
    <source>
        <strain evidence="4 5">DSM 26383</strain>
    </source>
</reference>
<dbReference type="KEGG" id="rid:RIdsm_02281"/>
<protein>
    <submittedName>
        <fullName evidence="4">Uncharacterized protein</fullName>
    </submittedName>
</protein>
<name>A0A5P3AB87_9RHOB</name>
<organism evidence="4 5">
    <name type="scientific">Roseovarius indicus</name>
    <dbReference type="NCBI Taxonomy" id="540747"/>
    <lineage>
        <taxon>Bacteria</taxon>
        <taxon>Pseudomonadati</taxon>
        <taxon>Pseudomonadota</taxon>
        <taxon>Alphaproteobacteria</taxon>
        <taxon>Rhodobacterales</taxon>
        <taxon>Roseobacteraceae</taxon>
        <taxon>Roseovarius</taxon>
    </lineage>
</organism>
<evidence type="ECO:0000259" key="2">
    <source>
        <dbReference type="Pfam" id="PF13550"/>
    </source>
</evidence>
<dbReference type="InterPro" id="IPR032876">
    <property type="entry name" value="J_dom"/>
</dbReference>
<dbReference type="Pfam" id="PF13547">
    <property type="entry name" value="GTA_TIM"/>
    <property type="match status" value="1"/>
</dbReference>
<feature type="domain" description="GTA TIM-barrel-like" evidence="1">
    <location>
        <begin position="112"/>
        <end position="207"/>
    </location>
</feature>
<evidence type="ECO:0000313" key="5">
    <source>
        <dbReference type="Proteomes" id="UP000325785"/>
    </source>
</evidence>
<accession>A0A5P3AB87</accession>
<feature type="domain" description="Tip attachment protein J" evidence="2">
    <location>
        <begin position="268"/>
        <end position="427"/>
    </location>
</feature>
<dbReference type="EMBL" id="CP031598">
    <property type="protein sequence ID" value="QEW26481.1"/>
    <property type="molecule type" value="Genomic_DNA"/>
</dbReference>